<dbReference type="EMBL" id="DVNO01000006">
    <property type="protein sequence ID" value="HIU65224.1"/>
    <property type="molecule type" value="Genomic_DNA"/>
</dbReference>
<keyword evidence="1" id="KW-0732">Signal</keyword>
<reference evidence="2" key="2">
    <citation type="journal article" date="2021" name="PeerJ">
        <title>Extensive microbial diversity within the chicken gut microbiome revealed by metagenomics and culture.</title>
        <authorList>
            <person name="Gilroy R."/>
            <person name="Ravi A."/>
            <person name="Getino M."/>
            <person name="Pursley I."/>
            <person name="Horton D.L."/>
            <person name="Alikhan N.F."/>
            <person name="Baker D."/>
            <person name="Gharbi K."/>
            <person name="Hall N."/>
            <person name="Watson M."/>
            <person name="Adriaenssens E.M."/>
            <person name="Foster-Nyarko E."/>
            <person name="Jarju S."/>
            <person name="Secka A."/>
            <person name="Antonio M."/>
            <person name="Oren A."/>
            <person name="Chaudhuri R.R."/>
            <person name="La Ragione R."/>
            <person name="Hildebrand F."/>
            <person name="Pallen M.J."/>
        </authorList>
    </citation>
    <scope>NUCLEOTIDE SEQUENCE</scope>
    <source>
        <strain evidence="2">CHK136-897</strain>
    </source>
</reference>
<evidence type="ECO:0008006" key="4">
    <source>
        <dbReference type="Google" id="ProtNLM"/>
    </source>
</evidence>
<sequence length="254" mass="27978">MKKIFYLTVLPALLTAPAMAEYSDEQFQSEVLEGLDLISVRENIDMPAPAKGELGLDVYQTTDAGYNPDIKLYIPTTMYVRAGGGLNLPFATDKAKVGDKEFSSSGSWTTQIGLGWNLSSYVRAEIDFQESTFNFSDLEDVQANYQTVGGMLYFDFARRYVQTGDITYRRKFVPFMGLGVAAGAYKFDGANGANGFVIAAPRATLGFNVMLTDLIGIDIMYQYQMMIGNGFGWNVNSSGVDNISNILASFRVNF</sequence>
<evidence type="ECO:0000313" key="3">
    <source>
        <dbReference type="Proteomes" id="UP000824142"/>
    </source>
</evidence>
<proteinExistence type="predicted"/>
<reference evidence="2" key="1">
    <citation type="submission" date="2020-10" db="EMBL/GenBank/DDBJ databases">
        <authorList>
            <person name="Gilroy R."/>
        </authorList>
    </citation>
    <scope>NUCLEOTIDE SEQUENCE</scope>
    <source>
        <strain evidence="2">CHK136-897</strain>
    </source>
</reference>
<accession>A0A9D1SLU9</accession>
<evidence type="ECO:0000256" key="1">
    <source>
        <dbReference type="SAM" id="SignalP"/>
    </source>
</evidence>
<name>A0A9D1SLU9_9PROT</name>
<comment type="caution">
    <text evidence="2">The sequence shown here is derived from an EMBL/GenBank/DDBJ whole genome shotgun (WGS) entry which is preliminary data.</text>
</comment>
<dbReference type="AlphaFoldDB" id="A0A9D1SLU9"/>
<dbReference type="Gene3D" id="2.40.160.20">
    <property type="match status" value="1"/>
</dbReference>
<feature type="signal peptide" evidence="1">
    <location>
        <begin position="1"/>
        <end position="20"/>
    </location>
</feature>
<dbReference type="SUPFAM" id="SSF56925">
    <property type="entry name" value="OMPA-like"/>
    <property type="match status" value="1"/>
</dbReference>
<feature type="chain" id="PRO_5038779506" description="Outer membrane protein beta-barrel domain-containing protein" evidence="1">
    <location>
        <begin position="21"/>
        <end position="254"/>
    </location>
</feature>
<protein>
    <recommendedName>
        <fullName evidence="4">Outer membrane protein beta-barrel domain-containing protein</fullName>
    </recommendedName>
</protein>
<dbReference type="InterPro" id="IPR011250">
    <property type="entry name" value="OMP/PagP_B-barrel"/>
</dbReference>
<evidence type="ECO:0000313" key="2">
    <source>
        <dbReference type="EMBL" id="HIU65224.1"/>
    </source>
</evidence>
<organism evidence="2 3">
    <name type="scientific">Candidatus Enterousia avicola</name>
    <dbReference type="NCBI Taxonomy" id="2840787"/>
    <lineage>
        <taxon>Bacteria</taxon>
        <taxon>Pseudomonadati</taxon>
        <taxon>Pseudomonadota</taxon>
        <taxon>Alphaproteobacteria</taxon>
        <taxon>Candidatus Enterousia</taxon>
    </lineage>
</organism>
<dbReference type="Proteomes" id="UP000824142">
    <property type="component" value="Unassembled WGS sequence"/>
</dbReference>
<gene>
    <name evidence="2" type="ORF">IAC63_01115</name>
</gene>